<comment type="caution">
    <text evidence="1">The sequence shown here is derived from an EMBL/GenBank/DDBJ whole genome shotgun (WGS) entry which is preliminary data.</text>
</comment>
<evidence type="ECO:0000313" key="1">
    <source>
        <dbReference type="EMBL" id="EAN93889.1"/>
    </source>
</evidence>
<name>Q4DMX3_TRYCC</name>
<dbReference type="GeneID" id="3547504"/>
<dbReference type="RefSeq" id="XP_815740.1">
    <property type="nucleotide sequence ID" value="XM_810647.1"/>
</dbReference>
<sequence>MFADSTTSESLALMSQKVLSRVVVQERENVLLQGDVRLREEEAQRAAEEERAAFAELEASVQEVVRLCLSCATSVQDEAVMDAVVQQLTQQIGEEEAAAQSFALEVQHERVALLARRAAVADEKTAEEDDAFRQEQCERVVDEEEGRRERLEIMRVEQDRLDLERRTELSTLRYARELFHVNTE</sequence>
<dbReference type="AlphaFoldDB" id="Q4DMX3"/>
<dbReference type="Proteomes" id="UP000002296">
    <property type="component" value="Unassembled WGS sequence"/>
</dbReference>
<gene>
    <name evidence="1" type="ORF">Tc00.1047053511529.220</name>
</gene>
<dbReference type="KEGG" id="tcr:511529.220"/>
<proteinExistence type="predicted"/>
<keyword evidence="2" id="KW-1185">Reference proteome</keyword>
<accession>Q4DMX3</accession>
<dbReference type="PaxDb" id="353153-Q4DMX3"/>
<organism evidence="1 2">
    <name type="scientific">Trypanosoma cruzi (strain CL Brener)</name>
    <dbReference type="NCBI Taxonomy" id="353153"/>
    <lineage>
        <taxon>Eukaryota</taxon>
        <taxon>Discoba</taxon>
        <taxon>Euglenozoa</taxon>
        <taxon>Kinetoplastea</taxon>
        <taxon>Metakinetoplastina</taxon>
        <taxon>Trypanosomatida</taxon>
        <taxon>Trypanosomatidae</taxon>
        <taxon>Trypanosoma</taxon>
        <taxon>Schizotrypanum</taxon>
    </lineage>
</organism>
<dbReference type="EMBL" id="AAHK01000318">
    <property type="protein sequence ID" value="EAN93889.1"/>
    <property type="molecule type" value="Genomic_DNA"/>
</dbReference>
<reference evidence="1 2" key="1">
    <citation type="journal article" date="2005" name="Science">
        <title>The genome sequence of Trypanosoma cruzi, etiologic agent of Chagas disease.</title>
        <authorList>
            <person name="El-Sayed N.M."/>
            <person name="Myler P.J."/>
            <person name="Bartholomeu D.C."/>
            <person name="Nilsson D."/>
            <person name="Aggarwal G."/>
            <person name="Tran A.N."/>
            <person name="Ghedin E."/>
            <person name="Worthey E.A."/>
            <person name="Delcher A.L."/>
            <person name="Blandin G."/>
            <person name="Westenberger S.J."/>
            <person name="Caler E."/>
            <person name="Cerqueira G.C."/>
            <person name="Branche C."/>
            <person name="Haas B."/>
            <person name="Anupama A."/>
            <person name="Arner E."/>
            <person name="Aslund L."/>
            <person name="Attipoe P."/>
            <person name="Bontempi E."/>
            <person name="Bringaud F."/>
            <person name="Burton P."/>
            <person name="Cadag E."/>
            <person name="Campbell D.A."/>
            <person name="Carrington M."/>
            <person name="Crabtree J."/>
            <person name="Darban H."/>
            <person name="da Silveira J.F."/>
            <person name="de Jong P."/>
            <person name="Edwards K."/>
            <person name="Englund P.T."/>
            <person name="Fazelina G."/>
            <person name="Feldblyum T."/>
            <person name="Ferella M."/>
            <person name="Frasch A.C."/>
            <person name="Gull K."/>
            <person name="Horn D."/>
            <person name="Hou L."/>
            <person name="Huang Y."/>
            <person name="Kindlund E."/>
            <person name="Klingbeil M."/>
            <person name="Kluge S."/>
            <person name="Koo H."/>
            <person name="Lacerda D."/>
            <person name="Levin M.J."/>
            <person name="Lorenzi H."/>
            <person name="Louie T."/>
            <person name="Machado C.R."/>
            <person name="McCulloch R."/>
            <person name="McKenna A."/>
            <person name="Mizuno Y."/>
            <person name="Mottram J.C."/>
            <person name="Nelson S."/>
            <person name="Ochaya S."/>
            <person name="Osoegawa K."/>
            <person name="Pai G."/>
            <person name="Parsons M."/>
            <person name="Pentony M."/>
            <person name="Pettersson U."/>
            <person name="Pop M."/>
            <person name="Ramirez J.L."/>
            <person name="Rinta J."/>
            <person name="Robertson L."/>
            <person name="Salzberg S.L."/>
            <person name="Sanchez D.O."/>
            <person name="Seyler A."/>
            <person name="Sharma R."/>
            <person name="Shetty J."/>
            <person name="Simpson A.J."/>
            <person name="Sisk E."/>
            <person name="Tammi M.T."/>
            <person name="Tarleton R."/>
            <person name="Teixeira S."/>
            <person name="Van Aken S."/>
            <person name="Vogt C."/>
            <person name="Ward P.N."/>
            <person name="Wickstead B."/>
            <person name="Wortman J."/>
            <person name="White O."/>
            <person name="Fraser C.M."/>
            <person name="Stuart K.D."/>
            <person name="Andersson B."/>
        </authorList>
    </citation>
    <scope>NUCLEOTIDE SEQUENCE [LARGE SCALE GENOMIC DNA]</scope>
    <source>
        <strain evidence="1 2">CL Brener</strain>
    </source>
</reference>
<protein>
    <submittedName>
        <fullName evidence="1">Uncharacterized protein</fullName>
    </submittedName>
</protein>
<evidence type="ECO:0000313" key="2">
    <source>
        <dbReference type="Proteomes" id="UP000002296"/>
    </source>
</evidence>
<dbReference type="InParanoid" id="Q4DMX3"/>